<feature type="transmembrane region" description="Helical" evidence="4">
    <location>
        <begin position="148"/>
        <end position="168"/>
    </location>
</feature>
<dbReference type="SUPFAM" id="SSF55874">
    <property type="entry name" value="ATPase domain of HSP90 chaperone/DNA topoisomerase II/histidine kinase"/>
    <property type="match status" value="1"/>
</dbReference>
<dbReference type="GO" id="GO:0000160">
    <property type="term" value="P:phosphorelay signal transduction system"/>
    <property type="evidence" value="ECO:0007669"/>
    <property type="project" value="UniProtKB-KW"/>
</dbReference>
<feature type="transmembrane region" description="Helical" evidence="4">
    <location>
        <begin position="180"/>
        <end position="199"/>
    </location>
</feature>
<reference evidence="6 7" key="1">
    <citation type="journal article" date="2010" name="J. Bacteriol.">
        <title>Genome sequences of Oceanicola granulosus HTCC2516(T) and Oceanicola batsensis HTCC2597(TDelta).</title>
        <authorList>
            <person name="Thrash J.C."/>
            <person name="Cho J.C."/>
            <person name="Vergin K.L."/>
            <person name="Giovannoni S.J."/>
        </authorList>
    </citation>
    <scope>NUCLEOTIDE SEQUENCE [LARGE SCALE GENOMIC DNA]</scope>
    <source>
        <strain evidence="7">ATCC BAA-863 / DSM 15984 / KCTC 12145 / HTCC2597</strain>
    </source>
</reference>
<dbReference type="InterPro" id="IPR050482">
    <property type="entry name" value="Sensor_HK_TwoCompSys"/>
</dbReference>
<dbReference type="STRING" id="252305.OB2597_20051"/>
<keyword evidence="3" id="KW-0902">Two-component regulatory system</keyword>
<evidence type="ECO:0000313" key="6">
    <source>
        <dbReference type="EMBL" id="EAQ02411.1"/>
    </source>
</evidence>
<feature type="transmembrane region" description="Helical" evidence="4">
    <location>
        <begin position="393"/>
        <end position="414"/>
    </location>
</feature>
<comment type="caution">
    <text evidence="6">The sequence shown here is derived from an EMBL/GenBank/DDBJ whole genome shotgun (WGS) entry which is preliminary data.</text>
</comment>
<feature type="transmembrane region" description="Helical" evidence="4">
    <location>
        <begin position="304"/>
        <end position="325"/>
    </location>
</feature>
<proteinExistence type="predicted"/>
<evidence type="ECO:0000259" key="5">
    <source>
        <dbReference type="Pfam" id="PF02518"/>
    </source>
</evidence>
<accession>A3U0X0</accession>
<feature type="transmembrane region" description="Helical" evidence="4">
    <location>
        <begin position="241"/>
        <end position="262"/>
    </location>
</feature>
<dbReference type="RefSeq" id="WP_009803953.1">
    <property type="nucleotide sequence ID" value="NZ_AAMO01000008.1"/>
</dbReference>
<gene>
    <name evidence="6" type="ORF">OB2597_20051</name>
</gene>
<evidence type="ECO:0000256" key="4">
    <source>
        <dbReference type="SAM" id="Phobius"/>
    </source>
</evidence>
<dbReference type="AlphaFoldDB" id="A3U0X0"/>
<dbReference type="HOGENOM" id="CLU_023574_0_0_5"/>
<keyword evidence="7" id="KW-1185">Reference proteome</keyword>
<evidence type="ECO:0000313" key="7">
    <source>
        <dbReference type="Proteomes" id="UP000004318"/>
    </source>
</evidence>
<feature type="transmembrane region" description="Helical" evidence="4">
    <location>
        <begin position="268"/>
        <end position="292"/>
    </location>
</feature>
<keyword evidence="1" id="KW-0808">Transferase</keyword>
<keyword evidence="2 6" id="KW-0418">Kinase</keyword>
<organism evidence="6 7">
    <name type="scientific">Pseudooceanicola batsensis (strain ATCC BAA-863 / DSM 15984 / KCTC 12145 / HTCC2597)</name>
    <name type="common">Oceanicola batsensis</name>
    <dbReference type="NCBI Taxonomy" id="252305"/>
    <lineage>
        <taxon>Bacteria</taxon>
        <taxon>Pseudomonadati</taxon>
        <taxon>Pseudomonadota</taxon>
        <taxon>Alphaproteobacteria</taxon>
        <taxon>Rhodobacterales</taxon>
        <taxon>Paracoccaceae</taxon>
        <taxon>Pseudooceanicola</taxon>
    </lineage>
</organism>
<dbReference type="PANTHER" id="PTHR24421">
    <property type="entry name" value="NITRATE/NITRITE SENSOR PROTEIN NARX-RELATED"/>
    <property type="match status" value="1"/>
</dbReference>
<keyword evidence="4" id="KW-1133">Transmembrane helix</keyword>
<sequence length="739" mass="79186">MNMKAIAHLKPSVYLFGLLSLASAVLIVALALAQPWIGVRLVPVEDAVVVASVQPGAPGDDLTPGARILSMRPAGAVSPGLSLVPADLIEEPDGLPTIADMEALFEKQGRLHEMLEAGPVEVAVLSHGAERSVRITAAPSRPVGDLPFTFWMQLAVGIVSGLLGGWVLSIRRGEPGARYLAVAGLGLMVASHAAALYSSRALPLSEGAFEWASAFNSAGALVFGIGMVNLFLVYPARYLPSWVPGAVTTVFGAWTLASFLRVTGTPALAIHLPTVVLMSGILLGAIGQIVATRGNPRQRAALRWFGLSVTIGAGSFVSLIALPQALGFQPKISQSHAFALFLLVYLGLALGVARYRLFDLEFWAFRALFYGGGVALLLALDAVLIYSVSLERIPAFSIALLAVAFIYLPARDVLARVLSGRRTMTSSELFDMVSSFALSSDRTMQKQRFGELLERLFQPLHIEDAPARVEAPRLLENGGVMEVPGLDGIADLRISWPHRGRRLFSARDLDQVRDILRIGAQFIERRRAYEAGALQERQRINRDMHDNVGVQLLGALHSQETLRKNALIRQALTDLREMVSNNFGGPTGLRALLADLRAEMSEYLAAADIRLEWDDEDIPDMTAAPPVVNAIRSSLREGIGNILRHSGAAVARVRISMPASAGKGWLILEIGDDGRGLPGSLESARGNGNGLRNLMSRSEAWDGDFSVSPGAEGRGTLLRLSIPLAAGAEEDTLLSDAAE</sequence>
<dbReference type="Proteomes" id="UP000004318">
    <property type="component" value="Unassembled WGS sequence"/>
</dbReference>
<keyword evidence="4" id="KW-0812">Transmembrane</keyword>
<dbReference type="Pfam" id="PF02518">
    <property type="entry name" value="HATPase_c"/>
    <property type="match status" value="1"/>
</dbReference>
<dbReference type="InterPro" id="IPR003594">
    <property type="entry name" value="HATPase_dom"/>
</dbReference>
<feature type="domain" description="Histidine kinase/HSP90-like ATPase" evidence="5">
    <location>
        <begin position="631"/>
        <end position="725"/>
    </location>
</feature>
<feature type="transmembrane region" description="Helical" evidence="4">
    <location>
        <begin position="211"/>
        <end position="234"/>
    </location>
</feature>
<evidence type="ECO:0000256" key="1">
    <source>
        <dbReference type="ARBA" id="ARBA00022679"/>
    </source>
</evidence>
<dbReference type="OrthoDB" id="9778496at2"/>
<name>A3U0X0_PSEBH</name>
<evidence type="ECO:0000256" key="2">
    <source>
        <dbReference type="ARBA" id="ARBA00022777"/>
    </source>
</evidence>
<dbReference type="GO" id="GO:0016301">
    <property type="term" value="F:kinase activity"/>
    <property type="evidence" value="ECO:0007669"/>
    <property type="project" value="UniProtKB-KW"/>
</dbReference>
<feature type="transmembrane region" description="Helical" evidence="4">
    <location>
        <begin position="367"/>
        <end position="387"/>
    </location>
</feature>
<dbReference type="InterPro" id="IPR036890">
    <property type="entry name" value="HATPase_C_sf"/>
</dbReference>
<protein>
    <submittedName>
        <fullName evidence="6">Probable two component sensor histidine kinase transcription regulator protein</fullName>
    </submittedName>
</protein>
<dbReference type="EMBL" id="AAMO01000008">
    <property type="protein sequence ID" value="EAQ02411.1"/>
    <property type="molecule type" value="Genomic_DNA"/>
</dbReference>
<keyword evidence="4" id="KW-0472">Membrane</keyword>
<dbReference type="Gene3D" id="3.30.565.10">
    <property type="entry name" value="Histidine kinase-like ATPase, C-terminal domain"/>
    <property type="match status" value="1"/>
</dbReference>
<feature type="transmembrane region" description="Helical" evidence="4">
    <location>
        <begin position="337"/>
        <end position="355"/>
    </location>
</feature>
<dbReference type="CDD" id="cd16917">
    <property type="entry name" value="HATPase_UhpB-NarQ-NarX-like"/>
    <property type="match status" value="1"/>
</dbReference>
<evidence type="ECO:0000256" key="3">
    <source>
        <dbReference type="ARBA" id="ARBA00023012"/>
    </source>
</evidence>